<dbReference type="GO" id="GO:0032266">
    <property type="term" value="F:phosphatidylinositol-3-phosphate binding"/>
    <property type="evidence" value="ECO:0000318"/>
    <property type="project" value="GO_Central"/>
</dbReference>
<dbReference type="GO" id="GO:0000045">
    <property type="term" value="P:autophagosome assembly"/>
    <property type="evidence" value="ECO:0000318"/>
    <property type="project" value="GO_Central"/>
</dbReference>
<comment type="similarity">
    <text evidence="3">Belongs to the ATG2 family.</text>
</comment>
<dbReference type="PANTHER" id="PTHR13190">
    <property type="entry name" value="AUTOPHAGY-RELATED 2, ISOFORM A"/>
    <property type="match status" value="1"/>
</dbReference>
<dbReference type="Proteomes" id="UP000235220">
    <property type="component" value="Chromosome 13"/>
</dbReference>
<keyword evidence="6" id="KW-0256">Endoplasmic reticulum</keyword>
<comment type="catalytic activity">
    <reaction evidence="10">
        <text>a 1,2-diacyl-sn-glycero-3-phospho-L-serine(in) = a 1,2-diacyl-sn-glycero-3-phospho-L-serine(out)</text>
        <dbReference type="Rhea" id="RHEA:38663"/>
        <dbReference type="ChEBI" id="CHEBI:57262"/>
    </reaction>
</comment>
<dbReference type="GO" id="GO:0000407">
    <property type="term" value="C:phagophore assembly site"/>
    <property type="evidence" value="ECO:0000318"/>
    <property type="project" value="GO_Central"/>
</dbReference>
<dbReference type="GO" id="GO:0043495">
    <property type="term" value="F:protein-membrane adaptor activity"/>
    <property type="evidence" value="ECO:0000318"/>
    <property type="project" value="GO_Central"/>
</dbReference>
<keyword evidence="8" id="KW-0445">Lipid transport</keyword>
<dbReference type="RefSeq" id="XP_035539828.1">
    <property type="nucleotide sequence ID" value="XM_035683935.1"/>
</dbReference>
<dbReference type="GO" id="GO:0000422">
    <property type="term" value="P:autophagy of mitochondrion"/>
    <property type="evidence" value="ECO:0000318"/>
    <property type="project" value="GO_Central"/>
</dbReference>
<keyword evidence="7" id="KW-0072">Autophagy</keyword>
<dbReference type="OrthoDB" id="18982at2759"/>
<evidence type="ECO:0000256" key="6">
    <source>
        <dbReference type="ARBA" id="ARBA00022824"/>
    </source>
</evidence>
<dbReference type="GO" id="GO:0006869">
    <property type="term" value="P:lipid transport"/>
    <property type="evidence" value="ECO:0007669"/>
    <property type="project" value="UniProtKB-KW"/>
</dbReference>
<evidence type="ECO:0000256" key="5">
    <source>
        <dbReference type="ARBA" id="ARBA00022448"/>
    </source>
</evidence>
<comment type="catalytic activity">
    <reaction evidence="11">
        <text>a 1,2-diacyl-sn-glycero-3-phosphoethanolamine(in) = a 1,2-diacyl-sn-glycero-3-phosphoethanolamine(out)</text>
        <dbReference type="Rhea" id="RHEA:38895"/>
        <dbReference type="ChEBI" id="CHEBI:64612"/>
    </reaction>
</comment>
<dbReference type="KEGG" id="jre:109002329"/>
<evidence type="ECO:0000256" key="1">
    <source>
        <dbReference type="ARBA" id="ARBA00004406"/>
    </source>
</evidence>
<dbReference type="GO" id="GO:0005789">
    <property type="term" value="C:endoplasmic reticulum membrane"/>
    <property type="evidence" value="ECO:0007669"/>
    <property type="project" value="UniProtKB-SubCell"/>
</dbReference>
<keyword evidence="12" id="KW-1185">Reference proteome</keyword>
<evidence type="ECO:0000256" key="11">
    <source>
        <dbReference type="ARBA" id="ARBA00024615"/>
    </source>
</evidence>
<evidence type="ECO:0000256" key="3">
    <source>
        <dbReference type="ARBA" id="ARBA00009714"/>
    </source>
</evidence>
<keyword evidence="5" id="KW-0813">Transport</keyword>
<dbReference type="GO" id="GO:0061723">
    <property type="term" value="P:glycophagy"/>
    <property type="evidence" value="ECO:0000318"/>
    <property type="project" value="GO_Central"/>
</dbReference>
<dbReference type="GeneID" id="109002329"/>
<keyword evidence="9" id="KW-0472">Membrane</keyword>
<name>A0A6P9E6E9_JUGRE</name>
<evidence type="ECO:0000256" key="4">
    <source>
        <dbReference type="ARBA" id="ARBA00018070"/>
    </source>
</evidence>
<evidence type="ECO:0000313" key="13">
    <source>
        <dbReference type="RefSeq" id="XP_035539828.1"/>
    </source>
</evidence>
<evidence type="ECO:0000256" key="9">
    <source>
        <dbReference type="ARBA" id="ARBA00023136"/>
    </source>
</evidence>
<dbReference type="InterPro" id="IPR026849">
    <property type="entry name" value="ATG2"/>
</dbReference>
<dbReference type="GO" id="GO:0034727">
    <property type="term" value="P:piecemeal microautophagy of the nucleus"/>
    <property type="evidence" value="ECO:0000318"/>
    <property type="project" value="GO_Central"/>
</dbReference>
<dbReference type="FunCoup" id="A0A6P9E6E9">
    <property type="interactions" value="2841"/>
</dbReference>
<accession>A0A6P9E6E9</accession>
<sequence length="1992" mass="219555">MFPWNIGKSAEAMFSRWAVKRVCKFVLKKKLGQFILGDIDLDQLDVQLREGTIQLSDLALNVDCLNKKFGAAASVIIKEGSIGSLLVKMPWKGEGCLVEIDELELVLAPCSKNNSPAGSETSCSVQQGDDGLHSDFQKDEHDMVDDAAKSMFGDVHEGVKTIAKMVKRLLTSFHVKIKKLIVAFDPYLEKEEKNAGSRTTLVLRISETECGTCVSEDANLNGGARVESFLGINQLTNSVKFREAVLELLQIDDDDNKESSPCISRTSFGEYVSVHCPSNITTPVVTGKRGGFSGNIKLSIPWKNGSLDTHKVDADIHIDPVELRLQPCTIKWLLLLWGTLKNLDTDIEDHMQYDLTDSFNINAASYSHSSTPVTAHVTDKVMRCGGFPMDTSSLALQDPVTETLLPGSHVISDWLPFAVHENHKNCFEEELEFGASVDQFFECFDGIRSSQSALTSSGMWNWTSSVFSAITAASSLASGSLHMPSEQQHVETIVKAAFAEISIILSFHDEDQKHLCDPEGDQVNVHYLGAECRDIVLHLQVCPQEMKFDGMVECIMVSDYHSSENNAMDFGLNKSQKHSIHQLQAEVQGALPPFASPAEDPHSEEINSLVAEDFPFVNKGGVVKVTLLKTSGITHCQYSVSSSSSDGSFTGPTSISLQLSPFVFWVNFPLINTLMNLSMEVVKSVEINSKRNEFPPRAFNEKQGLSHADARRGSTLPMTSLSSTESLRGNIMMPIARVILCFPFENGEDSRGYSSWDQFVVFDFSSRSALNVGVNKDTSPTSDASLQKKHFLTTTRSLRLHVGDLQIYSVSSASEDKVGINSCNMQNKKISSQNILSMTNKTGCVSVISMLWPEGHVTGPWILRRAKLLATLGESRSSYKFVGKGYEFASVSTVKDLEGLNSQTRQEIILSSVLFFHVHLSPVTFTLCSSQYKVLHDLLNQVMNGLSCMGSDAANSREPSSVSQTSLLVECDTVDISIIPDAKEDIGGSMQSELPGSWYLLKLKIQKFELLSVSNIGGIKDAKFFWLAHGEGKLWGSITGVPEQEFILISCSDSTLKRGDGRGSNALSSRLAGSDIVYLWEPESFHGFTSINVRCGTIVAIGGRLDWLDTISSFFSLPSPETELAGDNSMQKDLNTSCGSSFVLNFVDVGLSYEPYLRNLVDGIEVLDPKFYSSSAKEKECVAEEYVACLLAASSFNLSNSSVENSIDSEYKIRVQDLGLLLRKVSEPNILGGTYNVEHLHKVGYVRVAREALIEVILRTNCKNGLLWEVECSKSHIYVETCHDTTSGLIRLASQLQQLFAPDVEESVVHLQARWNNIQKAQESNDFNDATRTFGGDSVPSTSRVCTASVDTKSEPGLVGLMDEICEDAFQFNSNGIYQFDSSESHICVSLNESLLGDSCGLNVETTEISSHDLSINESMPVVGLESSQTSFLEEDYFPEFIEADYLSEIFPVSELSTGKQSMPEIPKCRSTNAGCGDLETGNSGWYGDTFVRIVENHILEASEQGGVEHFVEGKLPFIDNTRYADTGKVTGRIHLKKIDVRWKMYAGSDWHDSRDDGEHSMQYHGRNKTICLELSLSGMEFQYDLFPIGGVCASKLSLSVQDFHLYDRSRDAPWKLLLGYKHSKEHPRESSSKALKLELEAVRPDPFIPLEEYRLRIALLPILLHLHQSQLDFLINFFGAKNSLVNQSPACYQESDGSKLLHGHTIPNEALLPFFQKFDIWPVVVRVDYSPHHFDLTALSSGNYVELMNLVPWKGVELQLKHVHAVGIYGWGSVCETIIGEWLEDVSRNQVHKILRGLPPIRSFVAVGSSAVKLVSLPVENYKRDRRVLKGMQRGTAAFLRSISLEAVGLGVHLAAGAHDILELAEYIFTSIPPSVPWAGQSTLKTHVRSDQPNDAQQGLQRAYESLSDGLGKSASALVRTPLKKYQRGAGAASALASAIRAVPAAAIAPASACASAIHYTLLGFRNSLDPERKKESMEKYLGPTQLSEQD</sequence>
<dbReference type="PANTHER" id="PTHR13190:SF1">
    <property type="entry name" value="AUTOPHAGY-RELATED 2, ISOFORM A"/>
    <property type="match status" value="1"/>
</dbReference>
<evidence type="ECO:0000313" key="12">
    <source>
        <dbReference type="Proteomes" id="UP000235220"/>
    </source>
</evidence>
<dbReference type="GO" id="GO:0061709">
    <property type="term" value="P:reticulophagy"/>
    <property type="evidence" value="ECO:0000318"/>
    <property type="project" value="GO_Central"/>
</dbReference>
<dbReference type="Gramene" id="Jr13_05880_p1">
    <property type="protein sequence ID" value="cds.Jr13_05880_p1"/>
    <property type="gene ID" value="Jr13_05880"/>
</dbReference>
<dbReference type="GO" id="GO:0000425">
    <property type="term" value="P:pexophagy"/>
    <property type="evidence" value="ECO:0000318"/>
    <property type="project" value="GO_Central"/>
</dbReference>
<protein>
    <recommendedName>
        <fullName evidence="4">Autophagy-related protein 2</fullName>
    </recommendedName>
</protein>
<evidence type="ECO:0000256" key="7">
    <source>
        <dbReference type="ARBA" id="ARBA00023006"/>
    </source>
</evidence>
<reference evidence="13" key="1">
    <citation type="submission" date="2025-08" db="UniProtKB">
        <authorList>
            <consortium name="RefSeq"/>
        </authorList>
    </citation>
    <scope>IDENTIFICATION</scope>
    <source>
        <tissue evidence="13">Leaves</tissue>
    </source>
</reference>
<organism evidence="12 13">
    <name type="scientific">Juglans regia</name>
    <name type="common">English walnut</name>
    <dbReference type="NCBI Taxonomy" id="51240"/>
    <lineage>
        <taxon>Eukaryota</taxon>
        <taxon>Viridiplantae</taxon>
        <taxon>Streptophyta</taxon>
        <taxon>Embryophyta</taxon>
        <taxon>Tracheophyta</taxon>
        <taxon>Spermatophyta</taxon>
        <taxon>Magnoliopsida</taxon>
        <taxon>eudicotyledons</taxon>
        <taxon>Gunneridae</taxon>
        <taxon>Pentapetalae</taxon>
        <taxon>rosids</taxon>
        <taxon>fabids</taxon>
        <taxon>Fagales</taxon>
        <taxon>Juglandaceae</taxon>
        <taxon>Juglans</taxon>
    </lineage>
</organism>
<proteinExistence type="inferred from homology"/>
<dbReference type="GO" id="GO:0061908">
    <property type="term" value="C:phagophore"/>
    <property type="evidence" value="ECO:0000318"/>
    <property type="project" value="GO_Central"/>
</dbReference>
<evidence type="ECO:0000256" key="2">
    <source>
        <dbReference type="ARBA" id="ARBA00004623"/>
    </source>
</evidence>
<dbReference type="Pfam" id="PF13329">
    <property type="entry name" value="ATG2_CAD"/>
    <property type="match status" value="2"/>
</dbReference>
<evidence type="ECO:0000256" key="8">
    <source>
        <dbReference type="ARBA" id="ARBA00023055"/>
    </source>
</evidence>
<evidence type="ECO:0000256" key="10">
    <source>
        <dbReference type="ARBA" id="ARBA00024479"/>
    </source>
</evidence>
<dbReference type="GO" id="GO:0034045">
    <property type="term" value="C:phagophore assembly site membrane"/>
    <property type="evidence" value="ECO:0007669"/>
    <property type="project" value="UniProtKB-SubCell"/>
</dbReference>
<comment type="subcellular location">
    <subcellularLocation>
        <location evidence="1">Endoplasmic reticulum membrane</location>
        <topology evidence="1">Peripheral membrane protein</topology>
    </subcellularLocation>
    <subcellularLocation>
        <location evidence="2">Preautophagosomal structure membrane</location>
        <topology evidence="2">Peripheral membrane protein</topology>
    </subcellularLocation>
</comment>
<gene>
    <name evidence="13" type="primary">LOC109002329</name>
</gene>